<comment type="caution">
    <text evidence="1">The sequence shown here is derived from an EMBL/GenBank/DDBJ whole genome shotgun (WGS) entry which is preliminary data.</text>
</comment>
<protein>
    <submittedName>
        <fullName evidence="1">Uncharacterized protein</fullName>
    </submittedName>
</protein>
<gene>
    <name evidence="1" type="ORF">L1987_20729</name>
</gene>
<reference evidence="2" key="1">
    <citation type="journal article" date="2022" name="Mol. Ecol. Resour.">
        <title>The genomes of chicory, endive, great burdock and yacon provide insights into Asteraceae palaeo-polyploidization history and plant inulin production.</title>
        <authorList>
            <person name="Fan W."/>
            <person name="Wang S."/>
            <person name="Wang H."/>
            <person name="Wang A."/>
            <person name="Jiang F."/>
            <person name="Liu H."/>
            <person name="Zhao H."/>
            <person name="Xu D."/>
            <person name="Zhang Y."/>
        </authorList>
    </citation>
    <scope>NUCLEOTIDE SEQUENCE [LARGE SCALE GENOMIC DNA]</scope>
    <source>
        <strain evidence="2">cv. Yunnan</strain>
    </source>
</reference>
<proteinExistence type="predicted"/>
<evidence type="ECO:0000313" key="2">
    <source>
        <dbReference type="Proteomes" id="UP001056120"/>
    </source>
</evidence>
<dbReference type="Proteomes" id="UP001056120">
    <property type="component" value="Linkage Group LG07"/>
</dbReference>
<evidence type="ECO:0000313" key="1">
    <source>
        <dbReference type="EMBL" id="KAI3811015.1"/>
    </source>
</evidence>
<keyword evidence="2" id="KW-1185">Reference proteome</keyword>
<accession>A0ACB9IU47</accession>
<reference evidence="1 2" key="2">
    <citation type="journal article" date="2022" name="Mol. Ecol. Resour.">
        <title>The genomes of chicory, endive, great burdock and yacon provide insights into Asteraceae paleo-polyploidization history and plant inulin production.</title>
        <authorList>
            <person name="Fan W."/>
            <person name="Wang S."/>
            <person name="Wang H."/>
            <person name="Wang A."/>
            <person name="Jiang F."/>
            <person name="Liu H."/>
            <person name="Zhao H."/>
            <person name="Xu D."/>
            <person name="Zhang Y."/>
        </authorList>
    </citation>
    <scope>NUCLEOTIDE SEQUENCE [LARGE SCALE GENOMIC DNA]</scope>
    <source>
        <strain evidence="2">cv. Yunnan</strain>
        <tissue evidence="1">Leaves</tissue>
    </source>
</reference>
<sequence>MRSRLTAIPDICCWTVNSPTSVTPSLSSKSYNLCPVVTPATSKSLMRKCTLFIVSSSSILSFTPQPVAETSGREACRQFIAHGLLRVNDCTSCVIRLRVDGFASRRSIGRQRKRATGSISTNSRVMIVVGMGLNKSVNWSVIDACCRLNSDKVTWFQQRDRARSAGATVPSLRRDRACLVL</sequence>
<name>A0ACB9IU47_9ASTR</name>
<organism evidence="1 2">
    <name type="scientific">Smallanthus sonchifolius</name>
    <dbReference type="NCBI Taxonomy" id="185202"/>
    <lineage>
        <taxon>Eukaryota</taxon>
        <taxon>Viridiplantae</taxon>
        <taxon>Streptophyta</taxon>
        <taxon>Embryophyta</taxon>
        <taxon>Tracheophyta</taxon>
        <taxon>Spermatophyta</taxon>
        <taxon>Magnoliopsida</taxon>
        <taxon>eudicotyledons</taxon>
        <taxon>Gunneridae</taxon>
        <taxon>Pentapetalae</taxon>
        <taxon>asterids</taxon>
        <taxon>campanulids</taxon>
        <taxon>Asterales</taxon>
        <taxon>Asteraceae</taxon>
        <taxon>Asteroideae</taxon>
        <taxon>Heliantheae alliance</taxon>
        <taxon>Millerieae</taxon>
        <taxon>Smallanthus</taxon>
    </lineage>
</organism>
<dbReference type="EMBL" id="CM042024">
    <property type="protein sequence ID" value="KAI3811015.1"/>
    <property type="molecule type" value="Genomic_DNA"/>
</dbReference>